<evidence type="ECO:0000256" key="1">
    <source>
        <dbReference type="SAM" id="MobiDB-lite"/>
    </source>
</evidence>
<feature type="compositionally biased region" description="Pro residues" evidence="1">
    <location>
        <begin position="57"/>
        <end position="87"/>
    </location>
</feature>
<protein>
    <submittedName>
        <fullName evidence="2">Uncharacterized protein</fullName>
    </submittedName>
</protein>
<name>A0AAE1BF00_PETCI</name>
<evidence type="ECO:0000313" key="2">
    <source>
        <dbReference type="EMBL" id="KAK3849546.1"/>
    </source>
</evidence>
<evidence type="ECO:0000313" key="3">
    <source>
        <dbReference type="Proteomes" id="UP001286313"/>
    </source>
</evidence>
<feature type="region of interest" description="Disordered" evidence="1">
    <location>
        <begin position="1"/>
        <end position="139"/>
    </location>
</feature>
<comment type="caution">
    <text evidence="2">The sequence shown here is derived from an EMBL/GenBank/DDBJ whole genome shotgun (WGS) entry which is preliminary data.</text>
</comment>
<proteinExistence type="predicted"/>
<reference evidence="2" key="1">
    <citation type="submission" date="2023-10" db="EMBL/GenBank/DDBJ databases">
        <title>Genome assemblies of two species of porcelain crab, Petrolisthes cinctipes and Petrolisthes manimaculis (Anomura: Porcellanidae).</title>
        <authorList>
            <person name="Angst P."/>
        </authorList>
    </citation>
    <scope>NUCLEOTIDE SEQUENCE</scope>
    <source>
        <strain evidence="2">PB745_01</strain>
        <tissue evidence="2">Gill</tissue>
    </source>
</reference>
<organism evidence="2 3">
    <name type="scientific">Petrolisthes cinctipes</name>
    <name type="common">Flat porcelain crab</name>
    <dbReference type="NCBI Taxonomy" id="88211"/>
    <lineage>
        <taxon>Eukaryota</taxon>
        <taxon>Metazoa</taxon>
        <taxon>Ecdysozoa</taxon>
        <taxon>Arthropoda</taxon>
        <taxon>Crustacea</taxon>
        <taxon>Multicrustacea</taxon>
        <taxon>Malacostraca</taxon>
        <taxon>Eumalacostraca</taxon>
        <taxon>Eucarida</taxon>
        <taxon>Decapoda</taxon>
        <taxon>Pleocyemata</taxon>
        <taxon>Anomura</taxon>
        <taxon>Galatheoidea</taxon>
        <taxon>Porcellanidae</taxon>
        <taxon>Petrolisthes</taxon>
    </lineage>
</organism>
<sequence length="258" mass="27966">MKETNSRGLFNPPQPLPDPPRPLPDPPRPLPDPPRPLHDPSPTLPDPSPTPHRLYPSPTPPRPFPNPSPTLPDPSPPLPSPTLPGPSPTRTNAFFNPSGPSSASFLPPPLDGHLTSPRSVNSTPLGSPERPTPDSSDSFHHCLTQLPADRCVARTSEGVASRCTDLWLTVPLFVWTLDSGEWSPHRSPTPLTTWDPTSPVPCSSVTVIDHYITSAERLPIPGACPTCFSLLGSCCCCCIYNCEPVTLPRHWFRTRCCG</sequence>
<dbReference type="PRINTS" id="PR01217">
    <property type="entry name" value="PRICHEXTENSN"/>
</dbReference>
<gene>
    <name evidence="2" type="ORF">Pcinc_043707</name>
</gene>
<feature type="compositionally biased region" description="Polar residues" evidence="1">
    <location>
        <begin position="90"/>
        <end position="104"/>
    </location>
</feature>
<feature type="compositionally biased region" description="Pro residues" evidence="1">
    <location>
        <begin position="12"/>
        <end position="34"/>
    </location>
</feature>
<dbReference type="AlphaFoldDB" id="A0AAE1BF00"/>
<keyword evidence="3" id="KW-1185">Reference proteome</keyword>
<dbReference type="Proteomes" id="UP001286313">
    <property type="component" value="Unassembled WGS sequence"/>
</dbReference>
<accession>A0AAE1BF00</accession>
<dbReference type="EMBL" id="JAWQEG010008847">
    <property type="protein sequence ID" value="KAK3849546.1"/>
    <property type="molecule type" value="Genomic_DNA"/>
</dbReference>
<feature type="compositionally biased region" description="Polar residues" evidence="1">
    <location>
        <begin position="116"/>
        <end position="125"/>
    </location>
</feature>